<reference evidence="2" key="1">
    <citation type="journal article" date="2019" name="Int. J. Syst. Evol. Microbiol.">
        <title>The Global Catalogue of Microorganisms (GCM) 10K type strain sequencing project: providing services to taxonomists for standard genome sequencing and annotation.</title>
        <authorList>
            <consortium name="The Broad Institute Genomics Platform"/>
            <consortium name="The Broad Institute Genome Sequencing Center for Infectious Disease"/>
            <person name="Wu L."/>
            <person name="Ma J."/>
        </authorList>
    </citation>
    <scope>NUCLEOTIDE SEQUENCE [LARGE SCALE GENOMIC DNA]</scope>
    <source>
        <strain evidence="2">CCUG 59129</strain>
    </source>
</reference>
<evidence type="ECO:0000313" key="2">
    <source>
        <dbReference type="Proteomes" id="UP001596989"/>
    </source>
</evidence>
<proteinExistence type="predicted"/>
<protein>
    <submittedName>
        <fullName evidence="1">Uncharacterized protein</fullName>
    </submittedName>
</protein>
<dbReference type="Gene3D" id="1.10.10.10">
    <property type="entry name" value="Winged helix-like DNA-binding domain superfamily/Winged helix DNA-binding domain"/>
    <property type="match status" value="1"/>
</dbReference>
<dbReference type="Proteomes" id="UP001596989">
    <property type="component" value="Unassembled WGS sequence"/>
</dbReference>
<dbReference type="SUPFAM" id="SSF46785">
    <property type="entry name" value="Winged helix' DNA-binding domain"/>
    <property type="match status" value="1"/>
</dbReference>
<keyword evidence="2" id="KW-1185">Reference proteome</keyword>
<dbReference type="InterPro" id="IPR036390">
    <property type="entry name" value="WH_DNA-bd_sf"/>
</dbReference>
<accession>A0ABW3HTF5</accession>
<organism evidence="1 2">
    <name type="scientific">Paenibacillus chungangensis</name>
    <dbReference type="NCBI Taxonomy" id="696535"/>
    <lineage>
        <taxon>Bacteria</taxon>
        <taxon>Bacillati</taxon>
        <taxon>Bacillota</taxon>
        <taxon>Bacilli</taxon>
        <taxon>Bacillales</taxon>
        <taxon>Paenibacillaceae</taxon>
        <taxon>Paenibacillus</taxon>
    </lineage>
</organism>
<comment type="caution">
    <text evidence="1">The sequence shown here is derived from an EMBL/GenBank/DDBJ whole genome shotgun (WGS) entry which is preliminary data.</text>
</comment>
<name>A0ABW3HTF5_9BACL</name>
<gene>
    <name evidence="1" type="ORF">ACFQ2I_15710</name>
</gene>
<sequence>MQSLISPRRYGWKPLTILVICILNKKYATTAIVADSWTLLTFARHIAYAFKLTDIAGTIAIFPASSFLTIFSDRTNDLIMDGWIMIRFSYDDVTDNPRLCQQYVQQLLGKLYGSNKPDPILQHILPVQREILRFISRQTGNQICSPMQIATSLSLHPSTVRRNMKQLVSVGLLEGASATQAAYIRRYRLTVRGARLWLH</sequence>
<dbReference type="InterPro" id="IPR036388">
    <property type="entry name" value="WH-like_DNA-bd_sf"/>
</dbReference>
<evidence type="ECO:0000313" key="1">
    <source>
        <dbReference type="EMBL" id="MFD0960837.1"/>
    </source>
</evidence>
<dbReference type="RefSeq" id="WP_377565672.1">
    <property type="nucleotide sequence ID" value="NZ_JBHTJZ010000024.1"/>
</dbReference>
<dbReference type="EMBL" id="JBHTJZ010000024">
    <property type="protein sequence ID" value="MFD0960837.1"/>
    <property type="molecule type" value="Genomic_DNA"/>
</dbReference>